<dbReference type="AlphaFoldDB" id="A0A644YYF9"/>
<organism evidence="1">
    <name type="scientific">bioreactor metagenome</name>
    <dbReference type="NCBI Taxonomy" id="1076179"/>
    <lineage>
        <taxon>unclassified sequences</taxon>
        <taxon>metagenomes</taxon>
        <taxon>ecological metagenomes</taxon>
    </lineage>
</organism>
<name>A0A644YYF9_9ZZZZ</name>
<proteinExistence type="predicted"/>
<gene>
    <name evidence="1" type="ORF">SDC9_79635</name>
</gene>
<dbReference type="EMBL" id="VSSQ01006545">
    <property type="protein sequence ID" value="MPM33068.1"/>
    <property type="molecule type" value="Genomic_DNA"/>
</dbReference>
<evidence type="ECO:0000313" key="1">
    <source>
        <dbReference type="EMBL" id="MPM33068.1"/>
    </source>
</evidence>
<accession>A0A644YYF9</accession>
<reference evidence="1" key="1">
    <citation type="submission" date="2019-08" db="EMBL/GenBank/DDBJ databases">
        <authorList>
            <person name="Kucharzyk K."/>
            <person name="Murdoch R.W."/>
            <person name="Higgins S."/>
            <person name="Loffler F."/>
        </authorList>
    </citation>
    <scope>NUCLEOTIDE SEQUENCE</scope>
</reference>
<sequence length="86" mass="10100">MFLVNVQEALGLTYDQTLDSSLTLIQSMLSEYSYLWNERNKEEKTGEDEGGEYEWIELPDWDDPTKTNRVKKYKDVGKFIKAEKSL</sequence>
<protein>
    <submittedName>
        <fullName evidence="1">Uncharacterized protein</fullName>
    </submittedName>
</protein>
<comment type="caution">
    <text evidence="1">The sequence shown here is derived from an EMBL/GenBank/DDBJ whole genome shotgun (WGS) entry which is preliminary data.</text>
</comment>